<proteinExistence type="predicted"/>
<feature type="non-terminal residue" evidence="1">
    <location>
        <position position="98"/>
    </location>
</feature>
<evidence type="ECO:0000313" key="1">
    <source>
        <dbReference type="EMBL" id="TSC64973.1"/>
    </source>
</evidence>
<gene>
    <name evidence="1" type="ORF">CEO22_645</name>
</gene>
<dbReference type="Proteomes" id="UP000316253">
    <property type="component" value="Unassembled WGS sequence"/>
</dbReference>
<name>A0A554J9G5_9BACT</name>
<accession>A0A554J9G5</accession>
<dbReference type="AlphaFoldDB" id="A0A554J9G5"/>
<protein>
    <submittedName>
        <fullName evidence="1">Uncharacterized protein</fullName>
    </submittedName>
</protein>
<evidence type="ECO:0000313" key="2">
    <source>
        <dbReference type="Proteomes" id="UP000316253"/>
    </source>
</evidence>
<dbReference type="EMBL" id="VMFD01000073">
    <property type="protein sequence ID" value="TSC64973.1"/>
    <property type="molecule type" value="Genomic_DNA"/>
</dbReference>
<organism evidence="1 2">
    <name type="scientific">Candidatus Berkelbacteria bacterium Gr01-1014_85</name>
    <dbReference type="NCBI Taxonomy" id="2017150"/>
    <lineage>
        <taxon>Bacteria</taxon>
        <taxon>Candidatus Berkelbacteria</taxon>
    </lineage>
</organism>
<reference evidence="1 2" key="1">
    <citation type="submission" date="2017-08" db="EMBL/GenBank/DDBJ databases">
        <title>Mechanisms for carbon and nitrogen cycling indicate functional differentiation within the Candidate Phyla Radiation.</title>
        <authorList>
            <person name="Danczak R.E."/>
            <person name="Johnston M.D."/>
            <person name="Kenah C."/>
            <person name="Slattery M."/>
            <person name="Wrighton K.C."/>
            <person name="Wilkins M.J."/>
        </authorList>
    </citation>
    <scope>NUCLEOTIDE SEQUENCE [LARGE SCALE GENOMIC DNA]</scope>
    <source>
        <strain evidence="1">Gr01-1014_85</strain>
    </source>
</reference>
<comment type="caution">
    <text evidence="1">The sequence shown here is derived from an EMBL/GenBank/DDBJ whole genome shotgun (WGS) entry which is preliminary data.</text>
</comment>
<sequence length="98" mass="11193">MTELFNESSNPVNDERIPLEYRNLWRPFESKAVTLFHLTTEVNLESIRIAGQLIPKDPAPRNWAGMSAIFLANPVDPIYERSLPHVLAHARKKGDKLV</sequence>